<accession>A0ABU9B9T7</accession>
<keyword evidence="13 14" id="KW-0998">Cell outer membrane</keyword>
<comment type="caution">
    <text evidence="19">The sequence shown here is derived from an EMBL/GenBank/DDBJ whole genome shotgun (WGS) entry which is preliminary data.</text>
</comment>
<feature type="signal peptide" evidence="16">
    <location>
        <begin position="1"/>
        <end position="33"/>
    </location>
</feature>
<evidence type="ECO:0000256" key="9">
    <source>
        <dbReference type="ARBA" id="ARBA00023065"/>
    </source>
</evidence>
<evidence type="ECO:0000256" key="15">
    <source>
        <dbReference type="RuleBase" id="RU003357"/>
    </source>
</evidence>
<evidence type="ECO:0000259" key="17">
    <source>
        <dbReference type="Pfam" id="PF00593"/>
    </source>
</evidence>
<keyword evidence="6 14" id="KW-0812">Transmembrane</keyword>
<dbReference type="Pfam" id="PF00593">
    <property type="entry name" value="TonB_dep_Rec_b-barrel"/>
    <property type="match status" value="1"/>
</dbReference>
<protein>
    <submittedName>
        <fullName evidence="19">TonB-dependent receptor</fullName>
    </submittedName>
</protein>
<keyword evidence="3 14" id="KW-0813">Transport</keyword>
<dbReference type="EMBL" id="JBBUTF010000004">
    <property type="protein sequence ID" value="MEK8025423.1"/>
    <property type="molecule type" value="Genomic_DNA"/>
</dbReference>
<evidence type="ECO:0000256" key="14">
    <source>
        <dbReference type="PROSITE-ProRule" id="PRU01360"/>
    </source>
</evidence>
<dbReference type="InterPro" id="IPR000531">
    <property type="entry name" value="Beta-barrel_TonB"/>
</dbReference>
<feature type="domain" description="TonB-dependent receptor-like beta-barrel" evidence="17">
    <location>
        <begin position="243"/>
        <end position="682"/>
    </location>
</feature>
<keyword evidence="4 14" id="KW-1134">Transmembrane beta strand</keyword>
<keyword evidence="12 19" id="KW-0675">Receptor</keyword>
<gene>
    <name evidence="19" type="ORF">AACH11_05560</name>
</gene>
<sequence length="720" mass="77318">MPCFRLHPLARAGLVLCRWLPAVCVLGPAAARAAQADAVPPDAPAAVERVVVTGATRAARTLDLPFAVSTIDAAALRAGGPMLDLSEATALVPGLTVNQRHNYAQDLQISSRGFGARTPFGVRGLRLYADGIPATMPDGQGQVAHFDLAGAQRIEVLRGPFSVLYGNSSGGVIALFGASPRERRTEFALDAGSFGLRQGRFAVALPSVDGSPDLRASLTHATLDGYRPQSAADRTLAQLRSSWQDRDDRVVVSLSAQRQQAQDPLGLMATDFAIDPRSTISTATTYDTRKSIEQTQWGVNWQHRFGEGGALQDSAVTVYQGWRSVTQFQGLLPTFQGTTSSGGVIDFDRTYAGLDGRLNWRFGTVDLVTGAAYERQTDDRQGYQNFLGTAVAPTARGVVGALRRDETNRARSQDVYAQATWPLATDWTLTAGVRSGEVTLSTSDRYITSDNGDDSDRMALSYTNPVVGLAWKVTPRWSVHLSAARGFESPTLGELAYGSTSGVGGFNRDLKGQSSRQVELGTKWSDARSSAEVAIFEADTRNEIAVDASSGGRTTYHNVGDTRRRGLEIGASARLAPGLSVQSALTWLQAEYQQSYSTSAGTVAAGNRIAGTRRGQLAADLAWRPAPGLGEWALEWRAYAALMANDVNDAHAPGYALVNLRWRGEVALGAEDALELLARVDNAAGRVHVASVIVNDGNRRYFEPGAPRSLLVSARWQHRW</sequence>
<comment type="similarity">
    <text evidence="2 14 15">Belongs to the TonB-dependent receptor family.</text>
</comment>
<evidence type="ECO:0000313" key="20">
    <source>
        <dbReference type="Proteomes" id="UP001368500"/>
    </source>
</evidence>
<dbReference type="InterPro" id="IPR012910">
    <property type="entry name" value="Plug_dom"/>
</dbReference>
<dbReference type="SUPFAM" id="SSF56935">
    <property type="entry name" value="Porins"/>
    <property type="match status" value="1"/>
</dbReference>
<feature type="chain" id="PRO_5047338985" evidence="16">
    <location>
        <begin position="34"/>
        <end position="720"/>
    </location>
</feature>
<proteinExistence type="inferred from homology"/>
<evidence type="ECO:0000256" key="6">
    <source>
        <dbReference type="ARBA" id="ARBA00022692"/>
    </source>
</evidence>
<dbReference type="Gene3D" id="2.170.130.10">
    <property type="entry name" value="TonB-dependent receptor, plug domain"/>
    <property type="match status" value="1"/>
</dbReference>
<keyword evidence="7 16" id="KW-0732">Signal</keyword>
<evidence type="ECO:0000256" key="16">
    <source>
        <dbReference type="SAM" id="SignalP"/>
    </source>
</evidence>
<dbReference type="InterPro" id="IPR039426">
    <property type="entry name" value="TonB-dep_rcpt-like"/>
</dbReference>
<evidence type="ECO:0000256" key="4">
    <source>
        <dbReference type="ARBA" id="ARBA00022452"/>
    </source>
</evidence>
<keyword evidence="20" id="KW-1185">Reference proteome</keyword>
<name>A0ABU9B9T7_9BURK</name>
<dbReference type="CDD" id="cd01347">
    <property type="entry name" value="ligand_gated_channel"/>
    <property type="match status" value="1"/>
</dbReference>
<keyword evidence="11 14" id="KW-0472">Membrane</keyword>
<dbReference type="RefSeq" id="WP_341373203.1">
    <property type="nucleotide sequence ID" value="NZ_JBBUTF010000004.1"/>
</dbReference>
<evidence type="ECO:0000256" key="12">
    <source>
        <dbReference type="ARBA" id="ARBA00023170"/>
    </source>
</evidence>
<dbReference type="Gene3D" id="2.40.170.20">
    <property type="entry name" value="TonB-dependent receptor, beta-barrel domain"/>
    <property type="match status" value="1"/>
</dbReference>
<dbReference type="InterPro" id="IPR037066">
    <property type="entry name" value="Plug_dom_sf"/>
</dbReference>
<reference evidence="19 20" key="1">
    <citation type="submission" date="2024-04" db="EMBL/GenBank/DDBJ databases">
        <title>Novel species of the genus Ideonella isolated from streams.</title>
        <authorList>
            <person name="Lu H."/>
        </authorList>
    </citation>
    <scope>NUCLEOTIDE SEQUENCE [LARGE SCALE GENOMIC DNA]</scope>
    <source>
        <strain evidence="19 20">BYS139W</strain>
    </source>
</reference>
<evidence type="ECO:0000256" key="11">
    <source>
        <dbReference type="ARBA" id="ARBA00023136"/>
    </source>
</evidence>
<evidence type="ECO:0000313" key="19">
    <source>
        <dbReference type="EMBL" id="MEK8025423.1"/>
    </source>
</evidence>
<evidence type="ECO:0000256" key="2">
    <source>
        <dbReference type="ARBA" id="ARBA00009810"/>
    </source>
</evidence>
<dbReference type="PROSITE" id="PS52016">
    <property type="entry name" value="TONB_DEPENDENT_REC_3"/>
    <property type="match status" value="1"/>
</dbReference>
<evidence type="ECO:0000256" key="3">
    <source>
        <dbReference type="ARBA" id="ARBA00022448"/>
    </source>
</evidence>
<keyword evidence="8" id="KW-0408">Iron</keyword>
<evidence type="ECO:0000256" key="1">
    <source>
        <dbReference type="ARBA" id="ARBA00004571"/>
    </source>
</evidence>
<dbReference type="PANTHER" id="PTHR32552">
    <property type="entry name" value="FERRICHROME IRON RECEPTOR-RELATED"/>
    <property type="match status" value="1"/>
</dbReference>
<keyword evidence="9" id="KW-0406">Ion transport</keyword>
<keyword evidence="5" id="KW-0410">Iron transport</keyword>
<evidence type="ECO:0000256" key="10">
    <source>
        <dbReference type="ARBA" id="ARBA00023077"/>
    </source>
</evidence>
<dbReference type="InterPro" id="IPR036942">
    <property type="entry name" value="Beta-barrel_TonB_sf"/>
</dbReference>
<dbReference type="Pfam" id="PF07715">
    <property type="entry name" value="Plug"/>
    <property type="match status" value="1"/>
</dbReference>
<evidence type="ECO:0000256" key="8">
    <source>
        <dbReference type="ARBA" id="ARBA00023004"/>
    </source>
</evidence>
<organism evidence="19 20">
    <name type="scientific">Pseudaquabacterium rugosum</name>
    <dbReference type="NCBI Taxonomy" id="2984194"/>
    <lineage>
        <taxon>Bacteria</taxon>
        <taxon>Pseudomonadati</taxon>
        <taxon>Pseudomonadota</taxon>
        <taxon>Betaproteobacteria</taxon>
        <taxon>Burkholderiales</taxon>
        <taxon>Sphaerotilaceae</taxon>
        <taxon>Pseudaquabacterium</taxon>
    </lineage>
</organism>
<evidence type="ECO:0000256" key="13">
    <source>
        <dbReference type="ARBA" id="ARBA00023237"/>
    </source>
</evidence>
<comment type="subcellular location">
    <subcellularLocation>
        <location evidence="1 14">Cell outer membrane</location>
        <topology evidence="1 14">Multi-pass membrane protein</topology>
    </subcellularLocation>
</comment>
<evidence type="ECO:0000256" key="7">
    <source>
        <dbReference type="ARBA" id="ARBA00022729"/>
    </source>
</evidence>
<evidence type="ECO:0000259" key="18">
    <source>
        <dbReference type="Pfam" id="PF07715"/>
    </source>
</evidence>
<keyword evidence="10 15" id="KW-0798">TonB box</keyword>
<dbReference type="Proteomes" id="UP001368500">
    <property type="component" value="Unassembled WGS sequence"/>
</dbReference>
<dbReference type="PANTHER" id="PTHR32552:SF89">
    <property type="entry name" value="CATECHOLATE SIDEROPHORE RECEPTOR FIU"/>
    <property type="match status" value="1"/>
</dbReference>
<feature type="domain" description="TonB-dependent receptor plug" evidence="18">
    <location>
        <begin position="62"/>
        <end position="172"/>
    </location>
</feature>
<evidence type="ECO:0000256" key="5">
    <source>
        <dbReference type="ARBA" id="ARBA00022496"/>
    </source>
</evidence>